<proteinExistence type="predicted"/>
<evidence type="ECO:0000313" key="3">
    <source>
        <dbReference type="Proteomes" id="UP000231279"/>
    </source>
</evidence>
<feature type="region of interest" description="Disordered" evidence="1">
    <location>
        <begin position="116"/>
        <end position="143"/>
    </location>
</feature>
<gene>
    <name evidence="2" type="ORF">CDL12_16069</name>
</gene>
<protein>
    <submittedName>
        <fullName evidence="2">Uncharacterized protein</fullName>
    </submittedName>
</protein>
<evidence type="ECO:0000256" key="1">
    <source>
        <dbReference type="SAM" id="MobiDB-lite"/>
    </source>
</evidence>
<accession>A0A2G9H1E1</accession>
<evidence type="ECO:0000313" key="2">
    <source>
        <dbReference type="EMBL" id="PIN11333.1"/>
    </source>
</evidence>
<feature type="compositionally biased region" description="Low complexity" evidence="1">
    <location>
        <begin position="124"/>
        <end position="133"/>
    </location>
</feature>
<reference evidence="3" key="1">
    <citation type="journal article" date="2018" name="Gigascience">
        <title>Genome assembly of the Pink Ipe (Handroanthus impetiginosus, Bignoniaceae), a highly valued, ecologically keystone Neotropical timber forest tree.</title>
        <authorList>
            <person name="Silva-Junior O.B."/>
            <person name="Grattapaglia D."/>
            <person name="Novaes E."/>
            <person name="Collevatti R.G."/>
        </authorList>
    </citation>
    <scope>NUCLEOTIDE SEQUENCE [LARGE SCALE GENOMIC DNA]</scope>
    <source>
        <strain evidence="3">cv. UFG-1</strain>
    </source>
</reference>
<keyword evidence="3" id="KW-1185">Reference proteome</keyword>
<comment type="caution">
    <text evidence="2">The sequence shown here is derived from an EMBL/GenBank/DDBJ whole genome shotgun (WGS) entry which is preliminary data.</text>
</comment>
<dbReference type="AlphaFoldDB" id="A0A2G9H1E1"/>
<name>A0A2G9H1E1_9LAMI</name>
<dbReference type="Proteomes" id="UP000231279">
    <property type="component" value="Unassembled WGS sequence"/>
</dbReference>
<dbReference type="EMBL" id="NKXS01002959">
    <property type="protein sequence ID" value="PIN11333.1"/>
    <property type="molecule type" value="Genomic_DNA"/>
</dbReference>
<dbReference type="PANTHER" id="PTHR33240:SF15">
    <property type="entry name" value="GAG-PRO-LIKE PROTEIN"/>
    <property type="match status" value="1"/>
</dbReference>
<dbReference type="OrthoDB" id="914272at2759"/>
<dbReference type="PANTHER" id="PTHR33240">
    <property type="entry name" value="OS08G0508500 PROTEIN"/>
    <property type="match status" value="1"/>
</dbReference>
<organism evidence="2 3">
    <name type="scientific">Handroanthus impetiginosus</name>
    <dbReference type="NCBI Taxonomy" id="429701"/>
    <lineage>
        <taxon>Eukaryota</taxon>
        <taxon>Viridiplantae</taxon>
        <taxon>Streptophyta</taxon>
        <taxon>Embryophyta</taxon>
        <taxon>Tracheophyta</taxon>
        <taxon>Spermatophyta</taxon>
        <taxon>Magnoliopsida</taxon>
        <taxon>eudicotyledons</taxon>
        <taxon>Gunneridae</taxon>
        <taxon>Pentapetalae</taxon>
        <taxon>asterids</taxon>
        <taxon>lamiids</taxon>
        <taxon>Lamiales</taxon>
        <taxon>Bignoniaceae</taxon>
        <taxon>Crescentiina</taxon>
        <taxon>Tabebuia alliance</taxon>
        <taxon>Handroanthus</taxon>
    </lineage>
</organism>
<sequence length="307" mass="34904">MIRLDLTVGELKASTLFHVIDVKTSYHLLLGRPWLHENGVIPSTFHQSLKYIRNGEILKVDAETKPFTNAKSYFADAKLYLDPNSVRKVLSLKISSNHPIKEKCLELTKLTITETNKKVEPKRSSQNNASQNQPQTLKTDDRQIMQKELIMPITSIKAPNRIKPSFEEVTHEEFKGAFDPKIYKLPEKSDFDFTNSLSLGKLQPELTGEKIYGLSEEQQRLRQQGFQVEQPKVGLGFTPAEPVKIRITKKDKYSNVQHITAENAARSSVFERLGTLNHTLPFLQKISMSHVDVPCSLVLGLIRPDNK</sequence>